<feature type="region of interest" description="Disordered" evidence="1">
    <location>
        <begin position="40"/>
        <end position="67"/>
    </location>
</feature>
<dbReference type="EMBL" id="WTUX01000012">
    <property type="protein sequence ID" value="MZR13613.1"/>
    <property type="molecule type" value="Genomic_DNA"/>
</dbReference>
<evidence type="ECO:0000313" key="5">
    <source>
        <dbReference type="Proteomes" id="UP000467322"/>
    </source>
</evidence>
<dbReference type="InterPro" id="IPR010279">
    <property type="entry name" value="YqjD/ElaB"/>
</dbReference>
<dbReference type="GO" id="GO:0043022">
    <property type="term" value="F:ribosome binding"/>
    <property type="evidence" value="ECO:0007669"/>
    <property type="project" value="InterPro"/>
</dbReference>
<organism evidence="4 5">
    <name type="scientific">Maritimibacter harenae</name>
    <dbReference type="NCBI Taxonomy" id="2606218"/>
    <lineage>
        <taxon>Bacteria</taxon>
        <taxon>Pseudomonadati</taxon>
        <taxon>Pseudomonadota</taxon>
        <taxon>Alphaproteobacteria</taxon>
        <taxon>Rhodobacterales</taxon>
        <taxon>Roseobacteraceae</taxon>
        <taxon>Maritimibacter</taxon>
    </lineage>
</organism>
<keyword evidence="2" id="KW-1133">Transmembrane helix</keyword>
<dbReference type="PANTHER" id="PTHR35893:SF3">
    <property type="entry name" value="INNER MEMBRANE PROTEIN"/>
    <property type="match status" value="1"/>
</dbReference>
<protein>
    <submittedName>
        <fullName evidence="4">DUF883 family protein</fullName>
    </submittedName>
</protein>
<keyword evidence="2" id="KW-0812">Transmembrane</keyword>
<comment type="caution">
    <text evidence="4">The sequence shown here is derived from an EMBL/GenBank/DDBJ whole genome shotgun (WGS) entry which is preliminary data.</text>
</comment>
<evidence type="ECO:0000256" key="1">
    <source>
        <dbReference type="SAM" id="MobiDB-lite"/>
    </source>
</evidence>
<dbReference type="RefSeq" id="WP_161351734.1">
    <property type="nucleotide sequence ID" value="NZ_WTUX01000012.1"/>
</dbReference>
<gene>
    <name evidence="4" type="ORF">GQE99_11355</name>
</gene>
<evidence type="ECO:0000259" key="3">
    <source>
        <dbReference type="Pfam" id="PF19029"/>
    </source>
</evidence>
<proteinExistence type="predicted"/>
<keyword evidence="2" id="KW-0472">Membrane</keyword>
<feature type="domain" description="DUF883" evidence="3">
    <location>
        <begin position="84"/>
        <end position="109"/>
    </location>
</feature>
<dbReference type="AlphaFoldDB" id="A0A845M7X1"/>
<dbReference type="Pfam" id="PF19029">
    <property type="entry name" value="DUF883_C"/>
    <property type="match status" value="1"/>
</dbReference>
<accession>A0A845M7X1</accession>
<dbReference type="InterPro" id="IPR043605">
    <property type="entry name" value="DUF883_C"/>
</dbReference>
<reference evidence="4 5" key="1">
    <citation type="submission" date="2019-12" db="EMBL/GenBank/DDBJ databases">
        <title>Maritimibacter sp. nov. sp. isolated from sea sand.</title>
        <authorList>
            <person name="Kim J."/>
            <person name="Jeong S.E."/>
            <person name="Jung H.S."/>
            <person name="Jeon C.O."/>
        </authorList>
    </citation>
    <scope>NUCLEOTIDE SEQUENCE [LARGE SCALE GENOMIC DNA]</scope>
    <source>
        <strain evidence="4 5">DP07</strain>
    </source>
</reference>
<keyword evidence="5" id="KW-1185">Reference proteome</keyword>
<dbReference type="Proteomes" id="UP000467322">
    <property type="component" value="Unassembled WGS sequence"/>
</dbReference>
<evidence type="ECO:0000256" key="2">
    <source>
        <dbReference type="SAM" id="Phobius"/>
    </source>
</evidence>
<name>A0A845M7X1_9RHOB</name>
<feature type="transmembrane region" description="Helical" evidence="2">
    <location>
        <begin position="88"/>
        <end position="106"/>
    </location>
</feature>
<sequence length="109" mass="11565">MANAQTSSNGVDKDVKDLQDQIAQLKSDVSDLTTTLKEVGNSASAEAKDRAAKKAKKARARTEKAAREAQDSALHYYKTAEGQVRQNPATSVGIAAGVGFLVGLFLSRK</sequence>
<evidence type="ECO:0000313" key="4">
    <source>
        <dbReference type="EMBL" id="MZR13613.1"/>
    </source>
</evidence>
<dbReference type="PANTHER" id="PTHR35893">
    <property type="entry name" value="INNER MEMBRANE PROTEIN-RELATED"/>
    <property type="match status" value="1"/>
</dbReference>